<keyword evidence="1" id="KW-0542">Nucleomorph</keyword>
<dbReference type="RefSeq" id="XP_001712983.1">
    <property type="nucleotide sequence ID" value="XM_001712931.1"/>
</dbReference>
<evidence type="ECO:0000313" key="1">
    <source>
        <dbReference type="EMBL" id="ABA27371.1"/>
    </source>
</evidence>
<evidence type="ECO:0000313" key="2">
    <source>
        <dbReference type="Proteomes" id="UP000243425"/>
    </source>
</evidence>
<geneLocation type="nucleomorph" evidence="1"/>
<dbReference type="AlphaFoldDB" id="Q3LVZ5"/>
<dbReference type="GeneID" id="5788303"/>
<dbReference type="InterPro" id="IPR029063">
    <property type="entry name" value="SAM-dependent_MTases_sf"/>
</dbReference>
<protein>
    <submittedName>
        <fullName evidence="1">p120</fullName>
    </submittedName>
</protein>
<dbReference type="Gene3D" id="3.40.50.150">
    <property type="entry name" value="Vaccinia Virus protein VP39"/>
    <property type="match status" value="1"/>
</dbReference>
<proteinExistence type="predicted"/>
<reference evidence="1 2" key="1">
    <citation type="journal article" date="2006" name="Proc. Natl. Acad. Sci. U.S.A.">
        <title>Complete nucleotide sequence of the chlorarachniophyte nucleomorph: nature's smallest nucleus.</title>
        <authorList>
            <person name="Gilson P.R."/>
            <person name="Su V."/>
            <person name="Slamovits C.H."/>
            <person name="Reith M.E."/>
            <person name="Keeling P.J."/>
            <person name="McFadden G.I."/>
        </authorList>
    </citation>
    <scope>NUCLEOTIDE SEQUENCE [LARGE SCALE GENOMIC DNA]</scope>
    <source>
        <strain evidence="2">CCMP621</strain>
    </source>
</reference>
<name>Q3LVZ5_BIGNA</name>
<gene>
    <name evidence="1" type="primary">p120</name>
</gene>
<sequence>MFNHNLATFFKAKANNIKKIDELIKQTLTMKYYKIKRKNFNSYNDLFNSFILFKKLLIKIFKLRLYFYNKPCSSTKYTPEKCKILEKKYANLIVKKVLLDKVFIKNLIKNFNHNNIHKQQHDIKEIKHMIKLKKSNKIFIINRFKRLYESKNFLDNYFFKALTLSKIFKKSIFLKKKAIKTRNLLELQTGHLIKLKLNLIFSYLAIYKDSITNITLINDEFCQTLLFLVQFLSTSNIIVSFSGKNQKNFTNFEIVSNLNAVSSLMLAYDNINMVKNNSHYIFQYKSYSYNKKKDEINVYKKIQKRLSDKKNAIEEIIKSIKKNKKNKSKILVIISKSIFIQENEEIISHCLKKFDLQIAKFDFNFGRPGFTRYKNRIYPNSLKYCKRFYSHIHRISGKKN</sequence>
<dbReference type="Proteomes" id="UP000243425">
    <property type="component" value="Nucleomorph 3"/>
</dbReference>
<organism evidence="1 2">
    <name type="scientific">Bigelowiella natans</name>
    <name type="common">Pedinomonas minutissima</name>
    <name type="synonym">Chlorarachnion sp. (strain CCMP621)</name>
    <dbReference type="NCBI Taxonomy" id="227086"/>
    <lineage>
        <taxon>Eukaryota</taxon>
        <taxon>Sar</taxon>
        <taxon>Rhizaria</taxon>
        <taxon>Cercozoa</taxon>
        <taxon>Chlorarachniophyceae</taxon>
        <taxon>Bigelowiella</taxon>
    </lineage>
</organism>
<dbReference type="EMBL" id="DQ158858">
    <property type="protein sequence ID" value="ABA27371.1"/>
    <property type="molecule type" value="Genomic_DNA"/>
</dbReference>
<accession>Q3LVZ5</accession>